<dbReference type="InterPro" id="IPR014710">
    <property type="entry name" value="RmlC-like_jellyroll"/>
</dbReference>
<dbReference type="CDD" id="cd10548">
    <property type="entry name" value="cupin_CDO"/>
    <property type="match status" value="1"/>
</dbReference>
<keyword evidence="6 11" id="KW-0223">Dioxygenase</keyword>
<reference evidence="14" key="1">
    <citation type="submission" date="2012-12" db="EMBL/GenBank/DDBJ databases">
        <authorList>
            <person name="Hellsten U."/>
            <person name="Grimwood J."/>
            <person name="Chapman J.A."/>
            <person name="Shapiro H."/>
            <person name="Aerts A."/>
            <person name="Otillar R.P."/>
            <person name="Terry A.Y."/>
            <person name="Boore J.L."/>
            <person name="Simakov O."/>
            <person name="Marletaz F."/>
            <person name="Cho S.-J."/>
            <person name="Edsinger-Gonzales E."/>
            <person name="Havlak P."/>
            <person name="Kuo D.-H."/>
            <person name="Larsson T."/>
            <person name="Lv J."/>
            <person name="Arendt D."/>
            <person name="Savage R."/>
            <person name="Osoegawa K."/>
            <person name="de Jong P."/>
            <person name="Lindberg D.R."/>
            <person name="Seaver E.C."/>
            <person name="Weisblat D.A."/>
            <person name="Putnam N.H."/>
            <person name="Grigoriev I.V."/>
            <person name="Rokhsar D.S."/>
        </authorList>
    </citation>
    <scope>NUCLEOTIDE SEQUENCE</scope>
</reference>
<dbReference type="InParanoid" id="T1FPC2"/>
<dbReference type="GeneID" id="20210669"/>
<comment type="catalytic activity">
    <reaction evidence="11">
        <text>L-cysteine + O2 = 3-sulfino-L-alanine + H(+)</text>
        <dbReference type="Rhea" id="RHEA:20441"/>
        <dbReference type="ChEBI" id="CHEBI:15378"/>
        <dbReference type="ChEBI" id="CHEBI:15379"/>
        <dbReference type="ChEBI" id="CHEBI:35235"/>
        <dbReference type="ChEBI" id="CHEBI:61085"/>
        <dbReference type="EC" id="1.13.11.20"/>
    </reaction>
</comment>
<accession>T1FPC2</accession>
<dbReference type="Pfam" id="PF05995">
    <property type="entry name" value="CDO_I"/>
    <property type="match status" value="1"/>
</dbReference>
<comment type="cofactor">
    <cofactor evidence="11">
        <name>Fe cation</name>
        <dbReference type="ChEBI" id="CHEBI:24875"/>
    </cofactor>
    <text evidence="11">Binds 1 Fe cation per subunit.</text>
</comment>
<evidence type="ECO:0000256" key="6">
    <source>
        <dbReference type="ARBA" id="ARBA00022964"/>
    </source>
</evidence>
<reference evidence="13" key="3">
    <citation type="submission" date="2015-06" db="UniProtKB">
        <authorList>
            <consortium name="EnsemblMetazoa"/>
        </authorList>
    </citation>
    <scope>IDENTIFICATION</scope>
</reference>
<dbReference type="eggNOG" id="KOG4064">
    <property type="taxonomic scope" value="Eukaryota"/>
</dbReference>
<evidence type="ECO:0000256" key="1">
    <source>
        <dbReference type="ARBA" id="ARBA00004759"/>
    </source>
</evidence>
<dbReference type="GO" id="GO:0017172">
    <property type="term" value="F:cysteine dioxygenase activity"/>
    <property type="evidence" value="ECO:0000318"/>
    <property type="project" value="GO_Central"/>
</dbReference>
<evidence type="ECO:0000313" key="13">
    <source>
        <dbReference type="EnsemblMetazoa" id="HelroP187713"/>
    </source>
</evidence>
<dbReference type="OMA" id="YTENQVT"/>
<reference evidence="12 14" key="2">
    <citation type="journal article" date="2013" name="Nature">
        <title>Insights into bilaterian evolution from three spiralian genomes.</title>
        <authorList>
            <person name="Simakov O."/>
            <person name="Marletaz F."/>
            <person name="Cho S.J."/>
            <person name="Edsinger-Gonzales E."/>
            <person name="Havlak P."/>
            <person name="Hellsten U."/>
            <person name="Kuo D.H."/>
            <person name="Larsson T."/>
            <person name="Lv J."/>
            <person name="Arendt D."/>
            <person name="Savage R."/>
            <person name="Osoegawa K."/>
            <person name="de Jong P."/>
            <person name="Grimwood J."/>
            <person name="Chapman J.A."/>
            <person name="Shapiro H."/>
            <person name="Aerts A."/>
            <person name="Otillar R.P."/>
            <person name="Terry A.Y."/>
            <person name="Boore J.L."/>
            <person name="Grigoriev I.V."/>
            <person name="Lindberg D.R."/>
            <person name="Seaver E.C."/>
            <person name="Weisblat D.A."/>
            <person name="Putnam N.H."/>
            <person name="Rokhsar D.S."/>
        </authorList>
    </citation>
    <scope>NUCLEOTIDE SEQUENCE</scope>
</reference>
<name>T1FPC2_HELRO</name>
<keyword evidence="4 10" id="KW-0479">Metal-binding</keyword>
<gene>
    <name evidence="13" type="primary">20210669</name>
    <name evidence="12" type="ORF">HELRODRAFT_187713</name>
</gene>
<proteinExistence type="inferred from homology"/>
<evidence type="ECO:0000256" key="3">
    <source>
        <dbReference type="ARBA" id="ARBA00013133"/>
    </source>
</evidence>
<dbReference type="STRING" id="6412.T1FPC2"/>
<dbReference type="GO" id="GO:0042412">
    <property type="term" value="P:taurine biosynthetic process"/>
    <property type="evidence" value="ECO:0007669"/>
    <property type="project" value="UniProtKB-UniRule"/>
</dbReference>
<dbReference type="PANTHER" id="PTHR12918:SF1">
    <property type="entry name" value="CYSTEINE DIOXYGENASE TYPE 1"/>
    <property type="match status" value="1"/>
</dbReference>
<evidence type="ECO:0000313" key="14">
    <source>
        <dbReference type="Proteomes" id="UP000015101"/>
    </source>
</evidence>
<keyword evidence="8 10" id="KW-0408">Iron</keyword>
<keyword evidence="7 11" id="KW-0560">Oxidoreductase</keyword>
<dbReference type="InterPro" id="IPR011051">
    <property type="entry name" value="RmlC_Cupin_sf"/>
</dbReference>
<dbReference type="InterPro" id="IPR010300">
    <property type="entry name" value="CDO_1"/>
</dbReference>
<dbReference type="RefSeq" id="XP_009011557.1">
    <property type="nucleotide sequence ID" value="XM_009013309.1"/>
</dbReference>
<dbReference type="GO" id="GO:0008198">
    <property type="term" value="F:ferrous iron binding"/>
    <property type="evidence" value="ECO:0000318"/>
    <property type="project" value="GO_Central"/>
</dbReference>
<comment type="pathway">
    <text evidence="1 11">Organosulfur biosynthesis; taurine biosynthesis; hypotaurine from L-cysteine: step 1/2.</text>
</comment>
<dbReference type="EC" id="1.13.11.20" evidence="3 11"/>
<keyword evidence="14" id="KW-1185">Reference proteome</keyword>
<evidence type="ECO:0000256" key="7">
    <source>
        <dbReference type="ARBA" id="ARBA00023002"/>
    </source>
</evidence>
<keyword evidence="5 9" id="KW-0883">Thioether bond</keyword>
<dbReference type="AlphaFoldDB" id="T1FPC2"/>
<organism evidence="13 14">
    <name type="scientific">Helobdella robusta</name>
    <name type="common">Californian leech</name>
    <dbReference type="NCBI Taxonomy" id="6412"/>
    <lineage>
        <taxon>Eukaryota</taxon>
        <taxon>Metazoa</taxon>
        <taxon>Spiralia</taxon>
        <taxon>Lophotrochozoa</taxon>
        <taxon>Annelida</taxon>
        <taxon>Clitellata</taxon>
        <taxon>Hirudinea</taxon>
        <taxon>Rhynchobdellida</taxon>
        <taxon>Glossiphoniidae</taxon>
        <taxon>Helobdella</taxon>
    </lineage>
</organism>
<dbReference type="PANTHER" id="PTHR12918">
    <property type="entry name" value="CYSTEINE DIOXYGENASE"/>
    <property type="match status" value="1"/>
</dbReference>
<dbReference type="CTD" id="20210669"/>
<evidence type="ECO:0000313" key="12">
    <source>
        <dbReference type="EMBL" id="ESO10350.1"/>
    </source>
</evidence>
<dbReference type="KEGG" id="hro:HELRODRAFT_187713"/>
<dbReference type="EMBL" id="AMQM01008963">
    <property type="status" value="NOT_ANNOTATED_CDS"/>
    <property type="molecule type" value="Genomic_DNA"/>
</dbReference>
<evidence type="ECO:0000256" key="5">
    <source>
        <dbReference type="ARBA" id="ARBA00022784"/>
    </source>
</evidence>
<protein>
    <recommendedName>
        <fullName evidence="3 11">Cysteine dioxygenase</fullName>
        <ecNumber evidence="3 11">1.13.11.20</ecNumber>
    </recommendedName>
</protein>
<dbReference type="Proteomes" id="UP000015101">
    <property type="component" value="Unassembled WGS sequence"/>
</dbReference>
<dbReference type="Gene3D" id="2.60.120.10">
    <property type="entry name" value="Jelly Rolls"/>
    <property type="match status" value="1"/>
</dbReference>
<evidence type="ECO:0000256" key="2">
    <source>
        <dbReference type="ARBA" id="ARBA00006622"/>
    </source>
</evidence>
<dbReference type="EnsemblMetazoa" id="HelroT187713">
    <property type="protein sequence ID" value="HelroP187713"/>
    <property type="gene ID" value="HelroG187713"/>
</dbReference>
<feature type="cross-link" description="3'-(S-cysteinyl)-tyrosine (Cys-Tyr)" evidence="9">
    <location>
        <begin position="99"/>
        <end position="162"/>
    </location>
</feature>
<dbReference type="UniPathway" id="UPA00012">
    <property type="reaction ID" value="UER00537"/>
</dbReference>
<sequence length="215" mass="24689">MSQIMSGEEEKLQEIPDMDTLVRELRRIYQGQEVNVEEVKDVLSRYKSSPADWRKYAKFDPLRYTRNLVDDFEGKFNLIALCWGEGHASSIHDHSSADCFVKMLDGELEETMYHWPTEEELQEGGEGKSDEIKIKMFDVNSMGLHRMANPSHSNKTVSLHLYSPPFKSCRVFDQRTGKTSVVKVTFNSKYGELLHNETLFAGSSTAWNPTKNKAQ</sequence>
<dbReference type="HOGENOM" id="CLU_079443_1_0_1"/>
<evidence type="ECO:0000256" key="9">
    <source>
        <dbReference type="PIRSR" id="PIRSR610300-50"/>
    </source>
</evidence>
<evidence type="ECO:0000256" key="8">
    <source>
        <dbReference type="ARBA" id="ARBA00023004"/>
    </source>
</evidence>
<dbReference type="SUPFAM" id="SSF51182">
    <property type="entry name" value="RmlC-like cupins"/>
    <property type="match status" value="1"/>
</dbReference>
<dbReference type="GO" id="GO:0019448">
    <property type="term" value="P:L-cysteine catabolic process"/>
    <property type="evidence" value="ECO:0000318"/>
    <property type="project" value="GO_Central"/>
</dbReference>
<comment type="similarity">
    <text evidence="2 11">Belongs to the cysteine dioxygenase family.</text>
</comment>
<feature type="binding site" evidence="10">
    <location>
        <position position="145"/>
    </location>
    <ligand>
        <name>Fe cation</name>
        <dbReference type="ChEBI" id="CHEBI:24875"/>
        <note>catalytic</note>
    </ligand>
</feature>
<dbReference type="OrthoDB" id="543511at2759"/>
<dbReference type="FunCoup" id="T1FPC2">
    <property type="interactions" value="40"/>
</dbReference>
<feature type="binding site" evidence="10">
    <location>
        <position position="92"/>
    </location>
    <ligand>
        <name>Fe cation</name>
        <dbReference type="ChEBI" id="CHEBI:24875"/>
        <note>catalytic</note>
    </ligand>
</feature>
<dbReference type="EMBL" id="KB095884">
    <property type="protein sequence ID" value="ESO10350.1"/>
    <property type="molecule type" value="Genomic_DNA"/>
</dbReference>
<evidence type="ECO:0000256" key="4">
    <source>
        <dbReference type="ARBA" id="ARBA00022723"/>
    </source>
</evidence>
<evidence type="ECO:0000256" key="10">
    <source>
        <dbReference type="PIRSR" id="PIRSR610300-51"/>
    </source>
</evidence>
<evidence type="ECO:0000256" key="11">
    <source>
        <dbReference type="RuleBase" id="RU366010"/>
    </source>
</evidence>
<feature type="binding site" evidence="10">
    <location>
        <position position="94"/>
    </location>
    <ligand>
        <name>Fe cation</name>
        <dbReference type="ChEBI" id="CHEBI:24875"/>
        <note>catalytic</note>
    </ligand>
</feature>